<keyword evidence="3" id="KW-1185">Reference proteome</keyword>
<feature type="transmembrane region" description="Helical" evidence="1">
    <location>
        <begin position="6"/>
        <end position="23"/>
    </location>
</feature>
<accession>A0A0A0BWE7</accession>
<keyword evidence="1" id="KW-0812">Transmembrane</keyword>
<feature type="transmembrane region" description="Helical" evidence="1">
    <location>
        <begin position="30"/>
        <end position="48"/>
    </location>
</feature>
<dbReference type="Proteomes" id="UP000054314">
    <property type="component" value="Unassembled WGS sequence"/>
</dbReference>
<comment type="caution">
    <text evidence="2">The sequence shown here is derived from an EMBL/GenBank/DDBJ whole genome shotgun (WGS) entry which is preliminary data.</text>
</comment>
<gene>
    <name evidence="2" type="ORF">N869_00020</name>
</gene>
<feature type="transmembrane region" description="Helical" evidence="1">
    <location>
        <begin position="54"/>
        <end position="72"/>
    </location>
</feature>
<evidence type="ECO:0000256" key="1">
    <source>
        <dbReference type="SAM" id="Phobius"/>
    </source>
</evidence>
<keyword evidence="1" id="KW-0472">Membrane</keyword>
<proteinExistence type="predicted"/>
<organism evidence="2 3">
    <name type="scientific">Cellulomonas bogoriensis 69B4 = DSM 16987</name>
    <dbReference type="NCBI Taxonomy" id="1386082"/>
    <lineage>
        <taxon>Bacteria</taxon>
        <taxon>Bacillati</taxon>
        <taxon>Actinomycetota</taxon>
        <taxon>Actinomycetes</taxon>
        <taxon>Micrococcales</taxon>
        <taxon>Cellulomonadaceae</taxon>
        <taxon>Cellulomonas</taxon>
    </lineage>
</organism>
<keyword evidence="1" id="KW-1133">Transmembrane helix</keyword>
<dbReference type="EMBL" id="AXCZ01000092">
    <property type="protein sequence ID" value="KGM12708.1"/>
    <property type="molecule type" value="Genomic_DNA"/>
</dbReference>
<sequence length="95" mass="9426">MSPALVLAGVVLSLAGGAVVFVARSARHRFAGLVVMAAAGLGVLVTVAPVDATAPIAAVVGLPVVVLLLVVVRHLERAGRRASGADLDLDGDPGR</sequence>
<protein>
    <submittedName>
        <fullName evidence="2">Uncharacterized protein</fullName>
    </submittedName>
</protein>
<dbReference type="RefSeq" id="WP_035060650.1">
    <property type="nucleotide sequence ID" value="NZ_AXCZ01000092.1"/>
</dbReference>
<reference evidence="2 3" key="1">
    <citation type="submission" date="2013-08" db="EMBL/GenBank/DDBJ databases">
        <title>Genome sequencing of Cellulomonas bogoriensis 69B4.</title>
        <authorList>
            <person name="Chen F."/>
            <person name="Li Y."/>
            <person name="Wang G."/>
        </authorList>
    </citation>
    <scope>NUCLEOTIDE SEQUENCE [LARGE SCALE GENOMIC DNA]</scope>
    <source>
        <strain evidence="2 3">69B4</strain>
    </source>
</reference>
<name>A0A0A0BWE7_9CELL</name>
<evidence type="ECO:0000313" key="2">
    <source>
        <dbReference type="EMBL" id="KGM12708.1"/>
    </source>
</evidence>
<dbReference type="AlphaFoldDB" id="A0A0A0BWE7"/>
<evidence type="ECO:0000313" key="3">
    <source>
        <dbReference type="Proteomes" id="UP000054314"/>
    </source>
</evidence>